<feature type="coiled-coil region" evidence="1">
    <location>
        <begin position="50"/>
        <end position="90"/>
    </location>
</feature>
<dbReference type="SUPFAM" id="SSF52540">
    <property type="entry name" value="P-loop containing nucleoside triphosphate hydrolases"/>
    <property type="match status" value="1"/>
</dbReference>
<keyword evidence="1" id="KW-0175">Coiled coil</keyword>
<protein>
    <submittedName>
        <fullName evidence="2">Uncharacterized protein</fullName>
    </submittedName>
</protein>
<comment type="caution">
    <text evidence="2">The sequence shown here is derived from an EMBL/GenBank/DDBJ whole genome shotgun (WGS) entry which is preliminary data.</text>
</comment>
<accession>X0X078</accession>
<evidence type="ECO:0000313" key="2">
    <source>
        <dbReference type="EMBL" id="GAG18406.1"/>
    </source>
</evidence>
<reference evidence="2" key="1">
    <citation type="journal article" date="2014" name="Front. Microbiol.">
        <title>High frequency of phylogenetically diverse reductive dehalogenase-homologous genes in deep subseafloor sedimentary metagenomes.</title>
        <authorList>
            <person name="Kawai M."/>
            <person name="Futagami T."/>
            <person name="Toyoda A."/>
            <person name="Takaki Y."/>
            <person name="Nishi S."/>
            <person name="Hori S."/>
            <person name="Arai W."/>
            <person name="Tsubouchi T."/>
            <person name="Morono Y."/>
            <person name="Uchiyama I."/>
            <person name="Ito T."/>
            <person name="Fujiyama A."/>
            <person name="Inagaki F."/>
            <person name="Takami H."/>
        </authorList>
    </citation>
    <scope>NUCLEOTIDE SEQUENCE</scope>
    <source>
        <strain evidence="2">Expedition CK06-06</strain>
    </source>
</reference>
<feature type="non-terminal residue" evidence="2">
    <location>
        <position position="202"/>
    </location>
</feature>
<dbReference type="Gene3D" id="3.40.50.300">
    <property type="entry name" value="P-loop containing nucleotide triphosphate hydrolases"/>
    <property type="match status" value="1"/>
</dbReference>
<gene>
    <name evidence="2" type="ORF">S01H1_58284</name>
</gene>
<evidence type="ECO:0000256" key="1">
    <source>
        <dbReference type="SAM" id="Coils"/>
    </source>
</evidence>
<dbReference type="AlphaFoldDB" id="X0X078"/>
<proteinExistence type="predicted"/>
<organism evidence="2">
    <name type="scientific">marine sediment metagenome</name>
    <dbReference type="NCBI Taxonomy" id="412755"/>
    <lineage>
        <taxon>unclassified sequences</taxon>
        <taxon>metagenomes</taxon>
        <taxon>ecological metagenomes</taxon>
    </lineage>
</organism>
<name>X0X078_9ZZZZ</name>
<sequence>MGDIKKIADSKKSEQIKERKFDLDYDKVINALNSKIETTKASLEVKKDTLATIEEKEKSLDAKINELIDRKKLNEKYSEAEKTLTNLQIAALLEELTRVFNTDPLSRKTSQARKDLISKNFNTIFKNELHGLRRSELKVNLKFRTDKATSLLLQDIGRDHRLTDVLSEGEQKTIALAEFLTELQLDESKAPVVFDDPVTSLD</sequence>
<dbReference type="InterPro" id="IPR027417">
    <property type="entry name" value="P-loop_NTPase"/>
</dbReference>
<dbReference type="EMBL" id="BARS01038072">
    <property type="protein sequence ID" value="GAG18406.1"/>
    <property type="molecule type" value="Genomic_DNA"/>
</dbReference>